<keyword evidence="1" id="KW-1133">Transmembrane helix</keyword>
<dbReference type="AlphaFoldDB" id="D9WZS8"/>
<feature type="transmembrane region" description="Helical" evidence="1">
    <location>
        <begin position="258"/>
        <end position="280"/>
    </location>
</feature>
<organism evidence="2 3">
    <name type="scientific">Streptomyces viridochromogenes (strain DSM 40736 / JCM 4977 / BCRC 1201 / Tue 494)</name>
    <dbReference type="NCBI Taxonomy" id="591159"/>
    <lineage>
        <taxon>Bacteria</taxon>
        <taxon>Bacillati</taxon>
        <taxon>Actinomycetota</taxon>
        <taxon>Actinomycetes</taxon>
        <taxon>Kitasatosporales</taxon>
        <taxon>Streptomycetaceae</taxon>
        <taxon>Streptomyces</taxon>
    </lineage>
</organism>
<dbReference type="Proteomes" id="UP000004184">
    <property type="component" value="Unassembled WGS sequence"/>
</dbReference>
<protein>
    <recommendedName>
        <fullName evidence="4">LigA protein</fullName>
    </recommendedName>
</protein>
<dbReference type="eggNOG" id="ENOG50336S8">
    <property type="taxonomic scope" value="Bacteria"/>
</dbReference>
<dbReference type="EMBL" id="GG657757">
    <property type="protein sequence ID" value="EFL31260.1"/>
    <property type="molecule type" value="Genomic_DNA"/>
</dbReference>
<gene>
    <name evidence="2" type="ORF">SSQG_01778</name>
</gene>
<sequence length="363" mass="37914">MRPSPPSGGGGSSPCRTCRRAGAREAARMTQSLAPTAVRRPAVRLSRPRRVLRTVAVLSCLPYLGLKTAWVAGSHVGIPHGSGLLDDRVGMAVINGLSVLLDSAVIVLALLLTRPWGLRVPAWLPAFPVWVATGLLAPIMAGFPAQLVVKAFGGGSAPGAEHEPFLHGWVFTVVYSGFILQGLALGALFVLYARDRWGHVWRGRVWELPVGVVGPAHRALAVAAAVLALPPLTLHVLWACGVDAGLSAGRAADRGGDFYVLEAVFVAFLVAAVAGGHLLAFRSLPALPVWVPLGLAWTGSGAVACWGGWLSLAPLGGVEDLADRPTPLMNLAYAGQMLVGLLVAAIGAYCFAERSARAVRRAV</sequence>
<feature type="transmembrane region" description="Helical" evidence="1">
    <location>
        <begin position="287"/>
        <end position="311"/>
    </location>
</feature>
<accession>D9WZS8</accession>
<dbReference type="STRING" id="591159.SSQG_01778"/>
<proteinExistence type="predicted"/>
<keyword evidence="1" id="KW-0812">Transmembrane</keyword>
<feature type="transmembrane region" description="Helical" evidence="1">
    <location>
        <begin position="92"/>
        <end position="112"/>
    </location>
</feature>
<evidence type="ECO:0008006" key="4">
    <source>
        <dbReference type="Google" id="ProtNLM"/>
    </source>
</evidence>
<dbReference type="HOGENOM" id="CLU_054199_0_0_11"/>
<feature type="transmembrane region" description="Helical" evidence="1">
    <location>
        <begin position="51"/>
        <end position="72"/>
    </location>
</feature>
<keyword evidence="3" id="KW-1185">Reference proteome</keyword>
<feature type="transmembrane region" description="Helical" evidence="1">
    <location>
        <begin position="169"/>
        <end position="192"/>
    </location>
</feature>
<evidence type="ECO:0000313" key="2">
    <source>
        <dbReference type="EMBL" id="EFL31260.1"/>
    </source>
</evidence>
<feature type="transmembrane region" description="Helical" evidence="1">
    <location>
        <begin position="331"/>
        <end position="352"/>
    </location>
</feature>
<reference evidence="3" key="1">
    <citation type="submission" date="2009-02" db="EMBL/GenBank/DDBJ databases">
        <title>Annotation of Streptomyces viridochromogenes strain DSM 40736.</title>
        <authorList>
            <consortium name="The Broad Institute Genome Sequencing Platform"/>
            <consortium name="Broad Institute Microbial Sequencing Center"/>
            <person name="Fischbach M."/>
            <person name="Godfrey P."/>
            <person name="Ward D."/>
            <person name="Young S."/>
            <person name="Zeng Q."/>
            <person name="Koehrsen M."/>
            <person name="Alvarado L."/>
            <person name="Berlin A.M."/>
            <person name="Bochicchio J."/>
            <person name="Borenstein D."/>
            <person name="Chapman S.B."/>
            <person name="Chen Z."/>
            <person name="Engels R."/>
            <person name="Freedman E."/>
            <person name="Gellesch M."/>
            <person name="Goldberg J."/>
            <person name="Griggs A."/>
            <person name="Gujja S."/>
            <person name="Heilman E.R."/>
            <person name="Heiman D.I."/>
            <person name="Hepburn T.A."/>
            <person name="Howarth C."/>
            <person name="Jen D."/>
            <person name="Larson L."/>
            <person name="Lewis B."/>
            <person name="Mehta T."/>
            <person name="Park D."/>
            <person name="Pearson M."/>
            <person name="Richards J."/>
            <person name="Roberts A."/>
            <person name="Saif S."/>
            <person name="Shea T.D."/>
            <person name="Shenoy N."/>
            <person name="Sisk P."/>
            <person name="Stolte C."/>
            <person name="Sykes S.N."/>
            <person name="Thomson T."/>
            <person name="Walk T."/>
            <person name="White J."/>
            <person name="Yandava C."/>
            <person name="Straight P."/>
            <person name="Clardy J."/>
            <person name="Hung D."/>
            <person name="Kolter R."/>
            <person name="Mekalanos J."/>
            <person name="Walker S."/>
            <person name="Walsh C.T."/>
            <person name="Wieland-Brown L.C."/>
            <person name="Haas B."/>
            <person name="Nusbaum C."/>
            <person name="Birren B."/>
        </authorList>
    </citation>
    <scope>NUCLEOTIDE SEQUENCE [LARGE SCALE GENOMIC DNA]</scope>
    <source>
        <strain evidence="3">DSM 40736 / JCM 4977 / BCRC 1201 / Tue 494</strain>
    </source>
</reference>
<feature type="transmembrane region" description="Helical" evidence="1">
    <location>
        <begin position="124"/>
        <end position="149"/>
    </location>
</feature>
<evidence type="ECO:0000256" key="1">
    <source>
        <dbReference type="SAM" id="Phobius"/>
    </source>
</evidence>
<keyword evidence="1" id="KW-0472">Membrane</keyword>
<name>D9WZS8_STRVT</name>
<evidence type="ECO:0000313" key="3">
    <source>
        <dbReference type="Proteomes" id="UP000004184"/>
    </source>
</evidence>
<feature type="transmembrane region" description="Helical" evidence="1">
    <location>
        <begin position="219"/>
        <end position="238"/>
    </location>
</feature>